<protein>
    <submittedName>
        <fullName evidence="2">AMP-dependent synthetase</fullName>
    </submittedName>
</protein>
<dbReference type="Gene3D" id="3.30.300.30">
    <property type="match status" value="1"/>
</dbReference>
<dbReference type="STRING" id="1348657.M622_07535"/>
<dbReference type="InterPro" id="IPR045851">
    <property type="entry name" value="AMP-bd_C_sf"/>
</dbReference>
<accession>S9ZHT3</accession>
<dbReference type="InterPro" id="IPR042099">
    <property type="entry name" value="ANL_N_sf"/>
</dbReference>
<dbReference type="Pfam" id="PF00501">
    <property type="entry name" value="AMP-binding"/>
    <property type="match status" value="1"/>
</dbReference>
<keyword evidence="3" id="KW-1185">Reference proteome</keyword>
<dbReference type="SUPFAM" id="SSF56801">
    <property type="entry name" value="Acetyl-CoA synthetase-like"/>
    <property type="match status" value="1"/>
</dbReference>
<proteinExistence type="predicted"/>
<dbReference type="AlphaFoldDB" id="S9ZHT3"/>
<gene>
    <name evidence="2" type="ORF">M622_07535</name>
</gene>
<dbReference type="EMBL" id="ATJV01000103">
    <property type="protein sequence ID" value="EPZ14101.1"/>
    <property type="molecule type" value="Genomic_DNA"/>
</dbReference>
<feature type="domain" description="AMP-dependent synthetase/ligase" evidence="1">
    <location>
        <begin position="140"/>
        <end position="275"/>
    </location>
</feature>
<dbReference type="PANTHER" id="PTHR43845:SF1">
    <property type="entry name" value="BLR5969 PROTEIN"/>
    <property type="match status" value="1"/>
</dbReference>
<evidence type="ECO:0000313" key="2">
    <source>
        <dbReference type="EMBL" id="EPZ14101.1"/>
    </source>
</evidence>
<dbReference type="PANTHER" id="PTHR43845">
    <property type="entry name" value="BLR5969 PROTEIN"/>
    <property type="match status" value="1"/>
</dbReference>
<evidence type="ECO:0000313" key="3">
    <source>
        <dbReference type="Proteomes" id="UP000015455"/>
    </source>
</evidence>
<dbReference type="InterPro" id="IPR000873">
    <property type="entry name" value="AMP-dep_synth/lig_dom"/>
</dbReference>
<dbReference type="Gene3D" id="3.40.50.12780">
    <property type="entry name" value="N-terminal domain of ligase-like"/>
    <property type="match status" value="1"/>
</dbReference>
<dbReference type="RefSeq" id="WP_021250903.1">
    <property type="nucleotide sequence ID" value="NZ_ATJV01000103.1"/>
</dbReference>
<name>S9ZHT3_9RHOO</name>
<sequence length="411" mass="43986">MNLHDTRETRDPEARERELMARLPAQIAHARATAPAFGRLLADVDADSVCTREQLATLPVTRKSELLELQKAARPFGGFSAVGWGAACRRVFASPGPLYEPEGARPDYYRLARALRAAGFRAGDLVHNTFSYHLTPAGSMMETAAHALGCTVFPAGVGQTEQQLAAMIDLQPNAYVGTPSFLRILLDKADEMGVKASFTKALVSGEAFPPSLRDAFAARGIEAYQAYATADIGLIAYETEAREGLVVDEDIVLEIVRAGTGDPVAAGEVGEVVVSTFNPDYPLIRFGTGDLSAVLAGGSPCGRTNLRIKGWMGRADQTTKVKGMFVHPGQVAQIMQRHPAIRRARLVVDNPELNDRMTLMCEVAGGGSEALAAAIGASIRELTKLRGDVAFMPQGALANDGKMIDDVRSYA</sequence>
<dbReference type="Proteomes" id="UP000015455">
    <property type="component" value="Unassembled WGS sequence"/>
</dbReference>
<organism evidence="2 3">
    <name type="scientific">Thauera terpenica 58Eu</name>
    <dbReference type="NCBI Taxonomy" id="1348657"/>
    <lineage>
        <taxon>Bacteria</taxon>
        <taxon>Pseudomonadati</taxon>
        <taxon>Pseudomonadota</taxon>
        <taxon>Betaproteobacteria</taxon>
        <taxon>Rhodocyclales</taxon>
        <taxon>Zoogloeaceae</taxon>
        <taxon>Thauera</taxon>
    </lineage>
</organism>
<dbReference type="PATRIC" id="fig|1348657.5.peg.3526"/>
<comment type="caution">
    <text evidence="2">The sequence shown here is derived from an EMBL/GenBank/DDBJ whole genome shotgun (WGS) entry which is preliminary data.</text>
</comment>
<dbReference type="eggNOG" id="COG1541">
    <property type="taxonomic scope" value="Bacteria"/>
</dbReference>
<evidence type="ECO:0000259" key="1">
    <source>
        <dbReference type="Pfam" id="PF00501"/>
    </source>
</evidence>
<dbReference type="OrthoDB" id="56632at2"/>
<reference evidence="2 3" key="1">
    <citation type="submission" date="2013-06" db="EMBL/GenBank/DDBJ databases">
        <title>Draft genome sequence of Thauera terpenica.</title>
        <authorList>
            <person name="Liu B."/>
            <person name="Frostegard A.H."/>
            <person name="Shapleigh J.P."/>
        </authorList>
    </citation>
    <scope>NUCLEOTIDE SEQUENCE [LARGE SCALE GENOMIC DNA]</scope>
    <source>
        <strain evidence="2 3">58Eu</strain>
    </source>
</reference>